<evidence type="ECO:0000313" key="5">
    <source>
        <dbReference type="EMBL" id="MCM2676268.1"/>
    </source>
</evidence>
<reference evidence="5" key="1">
    <citation type="submission" date="2022-06" db="EMBL/GenBank/DDBJ databases">
        <title>Alkalicoccobacillus porphyridii sp. nov., isolated from a marine red alga, Porphyridium purpureum and reclassification of Shouchella plakortidis and Shouchella gibsonii as Alkalicoccobacillus plakortidis comb. nov. and Alkalicoccobacillus gibsonii comb. nov.</title>
        <authorList>
            <person name="Kim K.H."/>
            <person name="Lee J.K."/>
            <person name="Han D.M."/>
            <person name="Baek J.H."/>
            <person name="Jeon C.O."/>
        </authorList>
    </citation>
    <scope>NUCLEOTIDE SEQUENCE</scope>
    <source>
        <strain evidence="5">DSM 19153</strain>
    </source>
</reference>
<name>A0ABT0XK42_9BACI</name>
<dbReference type="Proteomes" id="UP001203665">
    <property type="component" value="Unassembled WGS sequence"/>
</dbReference>
<dbReference type="SUPFAM" id="SSF46689">
    <property type="entry name" value="Homeodomain-like"/>
    <property type="match status" value="1"/>
</dbReference>
<comment type="caution">
    <text evidence="5">The sequence shown here is derived from an EMBL/GenBank/DDBJ whole genome shotgun (WGS) entry which is preliminary data.</text>
</comment>
<evidence type="ECO:0000259" key="4">
    <source>
        <dbReference type="PROSITE" id="PS01124"/>
    </source>
</evidence>
<dbReference type="PANTHER" id="PTHR43280:SF28">
    <property type="entry name" value="HTH-TYPE TRANSCRIPTIONAL ACTIVATOR RHAS"/>
    <property type="match status" value="1"/>
</dbReference>
<dbReference type="SMART" id="SM00342">
    <property type="entry name" value="HTH_ARAC"/>
    <property type="match status" value="1"/>
</dbReference>
<dbReference type="InterPro" id="IPR013096">
    <property type="entry name" value="Cupin_2"/>
</dbReference>
<sequence>MLTKNEIEKMLFPLNDEEKQLRNRAASADIKELKVTTDDKKVFLFDESLFIQKEKLSILPHTRYSEVPMHVHSYIELIYVYKGECKQIIKGEDVALLEGEFCLLDKRVPHKVLETNENDIIINILLRENYFSYSFIDKLKKKSVITQFLSNIIYQHTNRDSYIVFHSAKNPNLKQIMLSVLGEYYDKDEYAEIIIDHYMTILFTELLRVYDYEWHQNSINTQSHLVMEVLSYMIKDTRGCNLADIAKKLGYNSSYLSTLIKRKTSYTFSELLKKQRIRLAYELLIKTELSLDSILDEVGYTNKTFFYAAFKNEYGCKPSEIRKNNHGDADEFWRDDLGGEGRDSS</sequence>
<dbReference type="InterPro" id="IPR011051">
    <property type="entry name" value="RmlC_Cupin_sf"/>
</dbReference>
<dbReference type="PANTHER" id="PTHR43280">
    <property type="entry name" value="ARAC-FAMILY TRANSCRIPTIONAL REGULATOR"/>
    <property type="match status" value="1"/>
</dbReference>
<accession>A0ABT0XK42</accession>
<evidence type="ECO:0000256" key="3">
    <source>
        <dbReference type="ARBA" id="ARBA00023163"/>
    </source>
</evidence>
<evidence type="ECO:0000313" key="6">
    <source>
        <dbReference type="Proteomes" id="UP001203665"/>
    </source>
</evidence>
<dbReference type="InterPro" id="IPR014710">
    <property type="entry name" value="RmlC-like_jellyroll"/>
</dbReference>
<dbReference type="InterPro" id="IPR018060">
    <property type="entry name" value="HTH_AraC"/>
</dbReference>
<dbReference type="PROSITE" id="PS01124">
    <property type="entry name" value="HTH_ARAC_FAMILY_2"/>
    <property type="match status" value="1"/>
</dbReference>
<keyword evidence="3" id="KW-0804">Transcription</keyword>
<gene>
    <name evidence="5" type="ORF">NDM98_12690</name>
</gene>
<organism evidence="5 6">
    <name type="scientific">Alkalicoccobacillus plakortidis</name>
    <dbReference type="NCBI Taxonomy" id="444060"/>
    <lineage>
        <taxon>Bacteria</taxon>
        <taxon>Bacillati</taxon>
        <taxon>Bacillota</taxon>
        <taxon>Bacilli</taxon>
        <taxon>Bacillales</taxon>
        <taxon>Bacillaceae</taxon>
        <taxon>Alkalicoccobacillus</taxon>
    </lineage>
</organism>
<dbReference type="EMBL" id="JAMQJY010000001">
    <property type="protein sequence ID" value="MCM2676268.1"/>
    <property type="molecule type" value="Genomic_DNA"/>
</dbReference>
<feature type="domain" description="HTH araC/xylS-type" evidence="4">
    <location>
        <begin position="224"/>
        <end position="324"/>
    </location>
</feature>
<keyword evidence="1" id="KW-0805">Transcription regulation</keyword>
<protein>
    <submittedName>
        <fullName evidence="5">AraC family transcriptional regulator</fullName>
    </submittedName>
</protein>
<dbReference type="Gene3D" id="2.60.120.10">
    <property type="entry name" value="Jelly Rolls"/>
    <property type="match status" value="1"/>
</dbReference>
<dbReference type="InterPro" id="IPR009057">
    <property type="entry name" value="Homeodomain-like_sf"/>
</dbReference>
<dbReference type="Pfam" id="PF12833">
    <property type="entry name" value="HTH_18"/>
    <property type="match status" value="1"/>
</dbReference>
<keyword evidence="2" id="KW-0238">DNA-binding</keyword>
<evidence type="ECO:0000256" key="2">
    <source>
        <dbReference type="ARBA" id="ARBA00023125"/>
    </source>
</evidence>
<dbReference type="RefSeq" id="WP_251608179.1">
    <property type="nucleotide sequence ID" value="NZ_JAMQJY010000001.1"/>
</dbReference>
<proteinExistence type="predicted"/>
<evidence type="ECO:0000256" key="1">
    <source>
        <dbReference type="ARBA" id="ARBA00023015"/>
    </source>
</evidence>
<keyword evidence="6" id="KW-1185">Reference proteome</keyword>
<dbReference type="SUPFAM" id="SSF51182">
    <property type="entry name" value="RmlC-like cupins"/>
    <property type="match status" value="1"/>
</dbReference>
<dbReference type="Gene3D" id="1.10.10.60">
    <property type="entry name" value="Homeodomain-like"/>
    <property type="match status" value="2"/>
</dbReference>
<dbReference type="Pfam" id="PF07883">
    <property type="entry name" value="Cupin_2"/>
    <property type="match status" value="1"/>
</dbReference>